<dbReference type="EMBL" id="BAABIA010000011">
    <property type="protein sequence ID" value="GAA5148127.1"/>
    <property type="molecule type" value="Genomic_DNA"/>
</dbReference>
<proteinExistence type="predicted"/>
<evidence type="ECO:0000313" key="1">
    <source>
        <dbReference type="EMBL" id="GAA5148127.1"/>
    </source>
</evidence>
<reference evidence="2" key="1">
    <citation type="journal article" date="2019" name="Int. J. Syst. Evol. Microbiol.">
        <title>The Global Catalogue of Microorganisms (GCM) 10K type strain sequencing project: providing services to taxonomists for standard genome sequencing and annotation.</title>
        <authorList>
            <consortium name="The Broad Institute Genomics Platform"/>
            <consortium name="The Broad Institute Genome Sequencing Center for Infectious Disease"/>
            <person name="Wu L."/>
            <person name="Ma J."/>
        </authorList>
    </citation>
    <scope>NUCLEOTIDE SEQUENCE [LARGE SCALE GENOMIC DNA]</scope>
    <source>
        <strain evidence="2">JCM 18053</strain>
    </source>
</reference>
<name>A0ABP9PPE5_9BACT</name>
<evidence type="ECO:0000313" key="2">
    <source>
        <dbReference type="Proteomes" id="UP001499852"/>
    </source>
</evidence>
<organism evidence="1 2">
    <name type="scientific">Prosthecobacter algae</name>
    <dbReference type="NCBI Taxonomy" id="1144682"/>
    <lineage>
        <taxon>Bacteria</taxon>
        <taxon>Pseudomonadati</taxon>
        <taxon>Verrucomicrobiota</taxon>
        <taxon>Verrucomicrobiia</taxon>
        <taxon>Verrucomicrobiales</taxon>
        <taxon>Verrucomicrobiaceae</taxon>
        <taxon>Prosthecobacter</taxon>
    </lineage>
</organism>
<keyword evidence="2" id="KW-1185">Reference proteome</keyword>
<sequence>MNNRPKPKPYEWKRNKGVLPAWLLRDYATWLFPQLGLKWEAKGVTDFSKSNKRTSSSVKPYQFPRSTGVMRMRELRHMAAYVLGAFGSAADKNPYQWPRITGLAFVPDLMSLAEYFQSLLDQQRKADT</sequence>
<protein>
    <submittedName>
        <fullName evidence="1">Uncharacterized protein</fullName>
    </submittedName>
</protein>
<accession>A0ABP9PPE5</accession>
<dbReference type="RefSeq" id="WP_345738555.1">
    <property type="nucleotide sequence ID" value="NZ_BAABIA010000011.1"/>
</dbReference>
<comment type="caution">
    <text evidence="1">The sequence shown here is derived from an EMBL/GenBank/DDBJ whole genome shotgun (WGS) entry which is preliminary data.</text>
</comment>
<gene>
    <name evidence="1" type="ORF">GCM10023213_43810</name>
</gene>
<dbReference type="Proteomes" id="UP001499852">
    <property type="component" value="Unassembled WGS sequence"/>
</dbReference>